<sequence length="202" mass="22078">MKAVSVALLFLFALFALSTKPELTTARYVYDTQGNPLVNGSSYYASLYIPNGGPVKPAQVGNDTEAISVVLGSWGNPTWPVKFIVQGNETRITTNSSLDIEFLTAPANVTSTQWSVGPDYLVRIDSEDQALNGTFKITNSTDDTARYGVKYQIEFLQEGGFTMPLYYQSVSGYKQLFAAFGARILPFVFYPADQESSGMSAI</sequence>
<organism evidence="1 2">
    <name type="scientific">Bauhinia variegata</name>
    <name type="common">Purple orchid tree</name>
    <name type="synonym">Phanera variegata</name>
    <dbReference type="NCBI Taxonomy" id="167791"/>
    <lineage>
        <taxon>Eukaryota</taxon>
        <taxon>Viridiplantae</taxon>
        <taxon>Streptophyta</taxon>
        <taxon>Embryophyta</taxon>
        <taxon>Tracheophyta</taxon>
        <taxon>Spermatophyta</taxon>
        <taxon>Magnoliopsida</taxon>
        <taxon>eudicotyledons</taxon>
        <taxon>Gunneridae</taxon>
        <taxon>Pentapetalae</taxon>
        <taxon>rosids</taxon>
        <taxon>fabids</taxon>
        <taxon>Fabales</taxon>
        <taxon>Fabaceae</taxon>
        <taxon>Cercidoideae</taxon>
        <taxon>Cercideae</taxon>
        <taxon>Bauhiniinae</taxon>
        <taxon>Bauhinia</taxon>
    </lineage>
</organism>
<gene>
    <name evidence="1" type="ORF">L6164_002433</name>
</gene>
<dbReference type="EMBL" id="CM039427">
    <property type="protein sequence ID" value="KAI4353487.1"/>
    <property type="molecule type" value="Genomic_DNA"/>
</dbReference>
<proteinExistence type="predicted"/>
<protein>
    <submittedName>
        <fullName evidence="1">Uncharacterized protein</fullName>
    </submittedName>
</protein>
<comment type="caution">
    <text evidence="1">The sequence shown here is derived from an EMBL/GenBank/DDBJ whole genome shotgun (WGS) entry which is preliminary data.</text>
</comment>
<evidence type="ECO:0000313" key="1">
    <source>
        <dbReference type="EMBL" id="KAI4353487.1"/>
    </source>
</evidence>
<dbReference type="Proteomes" id="UP000828941">
    <property type="component" value="Chromosome 2"/>
</dbReference>
<reference evidence="1 2" key="1">
    <citation type="journal article" date="2022" name="DNA Res.">
        <title>Chromosomal-level genome assembly of the orchid tree Bauhinia variegata (Leguminosae; Cercidoideae) supports the allotetraploid origin hypothesis of Bauhinia.</title>
        <authorList>
            <person name="Zhong Y."/>
            <person name="Chen Y."/>
            <person name="Zheng D."/>
            <person name="Pang J."/>
            <person name="Liu Y."/>
            <person name="Luo S."/>
            <person name="Meng S."/>
            <person name="Qian L."/>
            <person name="Wei D."/>
            <person name="Dai S."/>
            <person name="Zhou R."/>
        </authorList>
    </citation>
    <scope>NUCLEOTIDE SEQUENCE [LARGE SCALE GENOMIC DNA]</scope>
    <source>
        <strain evidence="1">BV-YZ2020</strain>
    </source>
</reference>
<accession>A0ACB9PXN0</accession>
<evidence type="ECO:0000313" key="2">
    <source>
        <dbReference type="Proteomes" id="UP000828941"/>
    </source>
</evidence>
<keyword evidence="2" id="KW-1185">Reference proteome</keyword>
<name>A0ACB9PXN0_BAUVA</name>